<evidence type="ECO:0000313" key="2">
    <source>
        <dbReference type="EMBL" id="OCH92916.1"/>
    </source>
</evidence>
<reference evidence="2 3" key="1">
    <citation type="submission" date="2016-07" db="EMBL/GenBank/DDBJ databases">
        <title>Draft genome of the white-rot fungus Obba rivulosa 3A-2.</title>
        <authorList>
            <consortium name="DOE Joint Genome Institute"/>
            <person name="Miettinen O."/>
            <person name="Riley R."/>
            <person name="Acob R."/>
            <person name="Barry K."/>
            <person name="Cullen D."/>
            <person name="De Vries R."/>
            <person name="Hainaut M."/>
            <person name="Hatakka A."/>
            <person name="Henrissat B."/>
            <person name="Hilden K."/>
            <person name="Kuo R."/>
            <person name="Labutti K."/>
            <person name="Lipzen A."/>
            <person name="Makela M.R."/>
            <person name="Sandor L."/>
            <person name="Spatafora J.W."/>
            <person name="Grigoriev I.V."/>
            <person name="Hibbett D.S."/>
        </authorList>
    </citation>
    <scope>NUCLEOTIDE SEQUENCE [LARGE SCALE GENOMIC DNA]</scope>
    <source>
        <strain evidence="2 3">3A-2</strain>
    </source>
</reference>
<accession>A0A8E2AYJ3</accession>
<evidence type="ECO:0000256" key="1">
    <source>
        <dbReference type="SAM" id="MobiDB-lite"/>
    </source>
</evidence>
<evidence type="ECO:0000313" key="3">
    <source>
        <dbReference type="Proteomes" id="UP000250043"/>
    </source>
</evidence>
<dbReference type="AlphaFoldDB" id="A0A8E2AYJ3"/>
<dbReference type="Proteomes" id="UP000250043">
    <property type="component" value="Unassembled WGS sequence"/>
</dbReference>
<feature type="region of interest" description="Disordered" evidence="1">
    <location>
        <begin position="1"/>
        <end position="37"/>
    </location>
</feature>
<protein>
    <submittedName>
        <fullName evidence="2">Uncharacterized protein</fullName>
    </submittedName>
</protein>
<feature type="compositionally biased region" description="Low complexity" evidence="1">
    <location>
        <begin position="18"/>
        <end position="34"/>
    </location>
</feature>
<keyword evidence="3" id="KW-1185">Reference proteome</keyword>
<dbReference type="EMBL" id="KV722362">
    <property type="protein sequence ID" value="OCH92916.1"/>
    <property type="molecule type" value="Genomic_DNA"/>
</dbReference>
<organism evidence="2 3">
    <name type="scientific">Obba rivulosa</name>
    <dbReference type="NCBI Taxonomy" id="1052685"/>
    <lineage>
        <taxon>Eukaryota</taxon>
        <taxon>Fungi</taxon>
        <taxon>Dikarya</taxon>
        <taxon>Basidiomycota</taxon>
        <taxon>Agaricomycotina</taxon>
        <taxon>Agaricomycetes</taxon>
        <taxon>Polyporales</taxon>
        <taxon>Gelatoporiaceae</taxon>
        <taxon>Obba</taxon>
    </lineage>
</organism>
<dbReference type="OrthoDB" id="381190at2759"/>
<sequence>MKGGAASERHRSSRRSSRSSSDTVVTPSSTLTTSTRKRPALKTLGTFDFAGHILNEFVHAAALPYLEEGTSPSDVVDKLLTVGIADPEIRWTVLLSLHNRFDGHLAQAENVHSLFIAVIDELFENRATAMRLIGRLAGHNPMLFVGTIQRLIKPYALPMPLLRAENYSATIATDVLMCLDELPCVCGEGVMSYVPQLMHPSRRPAVHPSRRAPVRLLVRPFLSAFVRPCIPSPMHSSASAHVSPHSCPPAHPSARAMELFGNDSRLVISE</sequence>
<proteinExistence type="predicted"/>
<name>A0A8E2AYJ3_9APHY</name>
<gene>
    <name evidence="2" type="ORF">OBBRIDRAFT_885904</name>
</gene>